<gene>
    <name evidence="2" type="ORF">KQ910_07280</name>
</gene>
<evidence type="ECO:0000256" key="1">
    <source>
        <dbReference type="SAM" id="Phobius"/>
    </source>
</evidence>
<dbReference type="Proteomes" id="UP000727907">
    <property type="component" value="Unassembled WGS sequence"/>
</dbReference>
<evidence type="ECO:0000313" key="3">
    <source>
        <dbReference type="Proteomes" id="UP000727907"/>
    </source>
</evidence>
<keyword evidence="3" id="KW-1185">Reference proteome</keyword>
<dbReference type="EMBL" id="JAHOPB010000001">
    <property type="protein sequence ID" value="MBU8873559.1"/>
    <property type="molecule type" value="Genomic_DNA"/>
</dbReference>
<protein>
    <submittedName>
        <fullName evidence="2">Uncharacterized protein</fullName>
    </submittedName>
</protein>
<comment type="caution">
    <text evidence="2">The sequence shown here is derived from an EMBL/GenBank/DDBJ whole genome shotgun (WGS) entry which is preliminary data.</text>
</comment>
<keyword evidence="1" id="KW-0472">Membrane</keyword>
<organism evidence="2 3">
    <name type="scientific">Reyranella humidisoli</name>
    <dbReference type="NCBI Taxonomy" id="2849149"/>
    <lineage>
        <taxon>Bacteria</taxon>
        <taxon>Pseudomonadati</taxon>
        <taxon>Pseudomonadota</taxon>
        <taxon>Alphaproteobacteria</taxon>
        <taxon>Hyphomicrobiales</taxon>
        <taxon>Reyranellaceae</taxon>
        <taxon>Reyranella</taxon>
    </lineage>
</organism>
<evidence type="ECO:0000313" key="2">
    <source>
        <dbReference type="EMBL" id="MBU8873559.1"/>
    </source>
</evidence>
<reference evidence="2 3" key="1">
    <citation type="submission" date="2021-06" db="EMBL/GenBank/DDBJ databases">
        <authorList>
            <person name="Lee D.H."/>
        </authorList>
    </citation>
    <scope>NUCLEOTIDE SEQUENCE [LARGE SCALE GENOMIC DNA]</scope>
    <source>
        <strain evidence="2 3">MMS21-HV4-11</strain>
    </source>
</reference>
<dbReference type="RefSeq" id="WP_216957813.1">
    <property type="nucleotide sequence ID" value="NZ_JAHOPB010000001.1"/>
</dbReference>
<name>A0ABS6II50_9HYPH</name>
<feature type="transmembrane region" description="Helical" evidence="1">
    <location>
        <begin position="6"/>
        <end position="23"/>
    </location>
</feature>
<feature type="transmembrane region" description="Helical" evidence="1">
    <location>
        <begin position="71"/>
        <end position="100"/>
    </location>
</feature>
<accession>A0ABS6II50</accession>
<keyword evidence="1" id="KW-1133">Transmembrane helix</keyword>
<proteinExistence type="predicted"/>
<feature type="transmembrane region" description="Helical" evidence="1">
    <location>
        <begin position="35"/>
        <end position="59"/>
    </location>
</feature>
<keyword evidence="1" id="KW-0812">Transmembrane</keyword>
<sequence>MIHIVGSVVTIVAITFAAAWFGTSRWPHRTQRWQVTFSALSGPLLSVALFAVAVLATLADAPAVPERGTMGMVIFSMVFFLFYAVVAGFVVGIPTAMIAVRILRR</sequence>